<organism evidence="2">
    <name type="scientific">Anopheles marajoara</name>
    <dbReference type="NCBI Taxonomy" id="58244"/>
    <lineage>
        <taxon>Eukaryota</taxon>
        <taxon>Metazoa</taxon>
        <taxon>Ecdysozoa</taxon>
        <taxon>Arthropoda</taxon>
        <taxon>Hexapoda</taxon>
        <taxon>Insecta</taxon>
        <taxon>Pterygota</taxon>
        <taxon>Neoptera</taxon>
        <taxon>Endopterygota</taxon>
        <taxon>Diptera</taxon>
        <taxon>Nematocera</taxon>
        <taxon>Culicoidea</taxon>
        <taxon>Culicidae</taxon>
        <taxon>Anophelinae</taxon>
        <taxon>Anopheles</taxon>
    </lineage>
</organism>
<protein>
    <submittedName>
        <fullName evidence="2">Putative secreted protein</fullName>
    </submittedName>
</protein>
<dbReference type="EMBL" id="GGFJ01014326">
    <property type="protein sequence ID" value="MBW63467.1"/>
    <property type="molecule type" value="Transcribed_RNA"/>
</dbReference>
<name>A0A2M4CDP9_9DIPT</name>
<feature type="chain" id="PRO_5014708054" evidence="1">
    <location>
        <begin position="18"/>
        <end position="72"/>
    </location>
</feature>
<reference evidence="2" key="1">
    <citation type="submission" date="2018-01" db="EMBL/GenBank/DDBJ databases">
        <title>An insight into the sialome of Amazonian anophelines.</title>
        <authorList>
            <person name="Ribeiro J.M."/>
            <person name="Scarpassa V."/>
            <person name="Calvo E."/>
        </authorList>
    </citation>
    <scope>NUCLEOTIDE SEQUENCE</scope>
    <source>
        <tissue evidence="2">Salivary glands</tissue>
    </source>
</reference>
<keyword evidence="1" id="KW-0732">Signal</keyword>
<evidence type="ECO:0000256" key="1">
    <source>
        <dbReference type="SAM" id="SignalP"/>
    </source>
</evidence>
<feature type="signal peptide" evidence="1">
    <location>
        <begin position="1"/>
        <end position="17"/>
    </location>
</feature>
<accession>A0A2M4CDP9</accession>
<dbReference type="AlphaFoldDB" id="A0A2M4CDP9"/>
<proteinExistence type="predicted"/>
<sequence>MVLITVLLVVPVVVGNAKCFAAHDLCKQFGGALILVSNFFVSFTHLNPAHHHGVGYVNGEGRCFWLFLVGRK</sequence>
<evidence type="ECO:0000313" key="2">
    <source>
        <dbReference type="EMBL" id="MBW63467.1"/>
    </source>
</evidence>